<gene>
    <name evidence="2" type="ORF">SAMN05660461_0041</name>
</gene>
<dbReference type="STRING" id="393003.SAMN05660461_0041"/>
<dbReference type="InterPro" id="IPR003961">
    <property type="entry name" value="FN3_dom"/>
</dbReference>
<dbReference type="GO" id="GO:0016020">
    <property type="term" value="C:membrane"/>
    <property type="evidence" value="ECO:0007669"/>
    <property type="project" value="TreeGrafter"/>
</dbReference>
<feature type="domain" description="PKD" evidence="1">
    <location>
        <begin position="1235"/>
        <end position="1305"/>
    </location>
</feature>
<dbReference type="SUPFAM" id="SSF53474">
    <property type="entry name" value="alpha/beta-Hydrolases"/>
    <property type="match status" value="1"/>
</dbReference>
<proteinExistence type="predicted"/>
<dbReference type="InterPro" id="IPR029058">
    <property type="entry name" value="AB_hydrolase_fold"/>
</dbReference>
<dbReference type="PROSITE" id="PS50093">
    <property type="entry name" value="PKD"/>
    <property type="match status" value="5"/>
</dbReference>
<dbReference type="SUPFAM" id="SSF49299">
    <property type="entry name" value="PKD domain"/>
    <property type="match status" value="8"/>
</dbReference>
<dbReference type="GO" id="GO:0031410">
    <property type="term" value="C:cytoplasmic vesicle"/>
    <property type="evidence" value="ECO:0007669"/>
    <property type="project" value="TreeGrafter"/>
</dbReference>
<dbReference type="Gene3D" id="2.160.20.10">
    <property type="entry name" value="Single-stranded right-handed beta-helix, Pectin lyase-like"/>
    <property type="match status" value="1"/>
</dbReference>
<evidence type="ECO:0000259" key="1">
    <source>
        <dbReference type="PROSITE" id="PS50093"/>
    </source>
</evidence>
<sequence>MLRQFFCRSIYRLGAAILLVSCFGLVPVSGQVQTARSFNDPSMSNIKGFYEYLPAGYTPGSGKKYPLIIFFHGNGELASYGSPLSSVLRNGLPRVINDGRFPTTFTVNNQTFSFIVISPQFNTWPGSGDVTLFKNYLLTKYDIDPSRIYITGLSMGGGLTWGALCEDKTKAKAFAAAAPVCGMYPPTTAYAGVVASNNTPVWAFHNDGDPTVPSDYSKNWIKYINATVPAPNPLAKLSIYSSTSHDAWTKAYDPATKEDGKNMYEWMLQYTQGGVVTPPPVTGGKRIVVPMSNTANGRAEIYYPDAMKTFNVSPGDTLCIPAGEYEYLHLGNLTGTAAKPIVIINCGGQVKLGVKNQGTAAVFNAPTCRFVEISGSGDKNYEFGFDLNGTNINGLKIFGLTLGVGASDFDVHNIYIHDGNILLQAKTLQTCAQPQYLEGSFVMKNVKLHHIKCRNSTGEGFYIGNTHYYWTEGTCVDMKSHWIENLWVYDNDLENIGSDGLQISMTKNGDNRVFNNRLVNYATSKNSAHGYGILIGSGSALKVYNNTITTGYMPGVTVFGSGVSEIYNNVISDIFYEGINVADKIPDNTTPDVFPPPAAIIYNNTIVNTDAGKNGIKIFAYQTPIGHQVYNNLLVETGTAYDYPSKGMYIKGDLPIKLTASNNICYTDVASAKFVDGAAKNYRLLSTSTAVNTGRDMSDFTLKTDFDNTARPQQSKYDVGAFELKTSTTSPPVSNAGGDVTITLPIDYVTLDGASSAASGGSTIQSYAWKKISGPTAGTIVSPNVVKTNVTGLTAGTYVYALTITDDKGLTDSDSITVTVKPAANKPPVANAGSNIQVQLPVNSTSLDGSASTDADGQITTWAWAKTAGPSGGDLSAANAAKTNVSNLVAGNYTYRLIITDNTGAKDTASVNITVLAAANKPPVANAGKNIQIQLPVNTTALDGSSSADTDGQIVSWLWQKTAGPAGGDLASAGAAKTTVSNLSAGTYTYQLTVTDNSNATATATVTVLVLAAAPNQSPVADAGNDIAIQLPVSSAALDGSASADADGQIVTWLWEKTAGPAGGNLSAANAAKTNVTNLQAGTYTFRLTVTDNNGATSTATVNITVTAAPVNNPPVAVAGSDIQIQLPVSSAALDGSASSDADGQIVTWLWEKTAGPAGGNLSAANAAKTNVTNLQAGTYTFRLTVTDNNGATSTATVNITVTAAPVNNPPVAIAGSDIQIQLPVSSAALDGSASSDADGQIVTWLWEKTAGPAGGNLSAANAAKTNVTNLQAGTYTFRLTVTDNNGATSNASVNITVTAAAVNKPPVAVVGSDIQIQLPVSSAALDGSASSDADGQIVTWLWEKTAGPAGGNLSAANASKTNAANLQTGTYTFRLTVTDNNGATATASVNITVLPLENKAPVAQTQGDRSIQQPMNSFIADGSSSYDPDGNIVKYEWSQVEGPATANLKSPDQVQTLINSLNAGKYQFRLTVTDDRGATATTTFNLTVLGNDIVSHTEDSLGIFPNPATQYIRLRIVRSGATPLQVRIFDMNGRMQQQMRYTTPDSFQTEVNISNLSNGHFIVDVKSEDSSYNKKGRFIKVTN</sequence>
<feature type="domain" description="PKD" evidence="1">
    <location>
        <begin position="1331"/>
        <end position="1394"/>
    </location>
</feature>
<dbReference type="InterPro" id="IPR006626">
    <property type="entry name" value="PbH1"/>
</dbReference>
<dbReference type="FunFam" id="2.60.40.10:FF:000257">
    <property type="entry name" value="Dyslexia-associated protein KIAA0319-like"/>
    <property type="match status" value="4"/>
</dbReference>
<keyword evidence="3" id="KW-1185">Reference proteome</keyword>
<dbReference type="Gene3D" id="2.60.40.10">
    <property type="entry name" value="Immunoglobulins"/>
    <property type="match status" value="8"/>
</dbReference>
<dbReference type="NCBIfam" id="TIGR04183">
    <property type="entry name" value="Por_Secre_tail"/>
    <property type="match status" value="1"/>
</dbReference>
<feature type="domain" description="PKD" evidence="1">
    <location>
        <begin position="947"/>
        <end position="1017"/>
    </location>
</feature>
<dbReference type="InterPro" id="IPR003599">
    <property type="entry name" value="Ig_sub"/>
</dbReference>
<protein>
    <submittedName>
        <fullName evidence="2">Por secretion system C-terminal sorting domain-containing protein</fullName>
    </submittedName>
</protein>
<name>A0A1T5N2E2_9BACT</name>
<dbReference type="InterPro" id="IPR035986">
    <property type="entry name" value="PKD_dom_sf"/>
</dbReference>
<dbReference type="Pfam" id="PF22352">
    <property type="entry name" value="K319L-like_PKD"/>
    <property type="match status" value="8"/>
</dbReference>
<dbReference type="Pfam" id="PF13229">
    <property type="entry name" value="Beta_helix"/>
    <property type="match status" value="1"/>
</dbReference>
<dbReference type="Gene3D" id="3.40.50.1820">
    <property type="entry name" value="alpha/beta hydrolase"/>
    <property type="match status" value="1"/>
</dbReference>
<dbReference type="InterPro" id="IPR000601">
    <property type="entry name" value="PKD_dom"/>
</dbReference>
<dbReference type="Proteomes" id="UP000190166">
    <property type="component" value="Unassembled WGS sequence"/>
</dbReference>
<dbReference type="InterPro" id="IPR026444">
    <property type="entry name" value="Secre_tail"/>
</dbReference>
<dbReference type="SMART" id="SM00060">
    <property type="entry name" value="FN3"/>
    <property type="match status" value="4"/>
</dbReference>
<dbReference type="NCBIfam" id="NF041518">
    <property type="entry name" value="choice_anch_Q"/>
    <property type="match status" value="1"/>
</dbReference>
<dbReference type="Pfam" id="PF18962">
    <property type="entry name" value="Por_Secre_tail"/>
    <property type="match status" value="1"/>
</dbReference>
<dbReference type="SMART" id="SM00710">
    <property type="entry name" value="PbH1"/>
    <property type="match status" value="7"/>
</dbReference>
<dbReference type="InterPro" id="IPR059226">
    <property type="entry name" value="Choice_anch_Q_dom"/>
</dbReference>
<reference evidence="3" key="1">
    <citation type="submission" date="2017-02" db="EMBL/GenBank/DDBJ databases">
        <authorList>
            <person name="Varghese N."/>
            <person name="Submissions S."/>
        </authorList>
    </citation>
    <scope>NUCLEOTIDE SEQUENCE [LARGE SCALE GENOMIC DNA]</scope>
    <source>
        <strain evidence="3">DSM 18108</strain>
    </source>
</reference>
<dbReference type="SMART" id="SM00089">
    <property type="entry name" value="PKD"/>
    <property type="match status" value="8"/>
</dbReference>
<dbReference type="PANTHER" id="PTHR46182:SF2">
    <property type="entry name" value="FI19480P1"/>
    <property type="match status" value="1"/>
</dbReference>
<dbReference type="SMART" id="SM00409">
    <property type="entry name" value="IG"/>
    <property type="match status" value="6"/>
</dbReference>
<organism evidence="2 3">
    <name type="scientific">Chitinophaga ginsengisegetis</name>
    <dbReference type="NCBI Taxonomy" id="393003"/>
    <lineage>
        <taxon>Bacteria</taxon>
        <taxon>Pseudomonadati</taxon>
        <taxon>Bacteroidota</taxon>
        <taxon>Chitinophagia</taxon>
        <taxon>Chitinophagales</taxon>
        <taxon>Chitinophagaceae</taxon>
        <taxon>Chitinophaga</taxon>
    </lineage>
</organism>
<dbReference type="InterPro" id="IPR022409">
    <property type="entry name" value="PKD/Chitinase_dom"/>
</dbReference>
<dbReference type="InterPro" id="IPR012334">
    <property type="entry name" value="Pectin_lyas_fold"/>
</dbReference>
<dbReference type="PANTHER" id="PTHR46182">
    <property type="entry name" value="FI19480P1"/>
    <property type="match status" value="1"/>
</dbReference>
<evidence type="ECO:0000313" key="2">
    <source>
        <dbReference type="EMBL" id="SKC94637.1"/>
    </source>
</evidence>
<dbReference type="SUPFAM" id="SSF51126">
    <property type="entry name" value="Pectin lyase-like"/>
    <property type="match status" value="1"/>
</dbReference>
<evidence type="ECO:0000313" key="3">
    <source>
        <dbReference type="Proteomes" id="UP000190166"/>
    </source>
</evidence>
<dbReference type="CDD" id="cd00146">
    <property type="entry name" value="PKD"/>
    <property type="match status" value="5"/>
</dbReference>
<dbReference type="InterPro" id="IPR013783">
    <property type="entry name" value="Ig-like_fold"/>
</dbReference>
<accession>A0A1T5N2E2</accession>
<dbReference type="InterPro" id="IPR039448">
    <property type="entry name" value="Beta_helix"/>
</dbReference>
<dbReference type="InterPro" id="IPR029865">
    <property type="entry name" value="KIAA0319-like"/>
</dbReference>
<dbReference type="InterPro" id="IPR011050">
    <property type="entry name" value="Pectin_lyase_fold/virulence"/>
</dbReference>
<dbReference type="EMBL" id="FUZZ01000001">
    <property type="protein sequence ID" value="SKC94637.1"/>
    <property type="molecule type" value="Genomic_DNA"/>
</dbReference>
<feature type="domain" description="PKD" evidence="1">
    <location>
        <begin position="1043"/>
        <end position="1113"/>
    </location>
</feature>
<feature type="domain" description="PKD" evidence="1">
    <location>
        <begin position="1139"/>
        <end position="1209"/>
    </location>
</feature>